<evidence type="ECO:0000313" key="3">
    <source>
        <dbReference type="Proteomes" id="UP001470023"/>
    </source>
</evidence>
<protein>
    <submittedName>
        <fullName evidence="2">Helix-turn-helix transcriptional regulator</fullName>
    </submittedName>
</protein>
<accession>A0ABV1UG04</accession>
<gene>
    <name evidence="2" type="ORF">ABT272_31025</name>
</gene>
<dbReference type="Proteomes" id="UP001470023">
    <property type="component" value="Unassembled WGS sequence"/>
</dbReference>
<dbReference type="Pfam" id="PF13560">
    <property type="entry name" value="HTH_31"/>
    <property type="match status" value="1"/>
</dbReference>
<sequence length="279" mass="31669">MQLGRELERLRLQAGFKTEREAVKDLTVSISSSQLYRVERGTSAFRRASDLEALLNHYGITDQEDIGFLVGIHRDGLSRGWWATYARTMPSGMAMYIGLEDGAKAIKAWQPDVVFGLLQTRDYARAVFEAGKQVEERTTEFVERGIALRMERQEILTRENPVEIRAILDEAALRRVMGSREVMRGQIEHLLELAALANVAIHILPLSSPTYRAHFDFALLEFADPIPTVVQMDTYDGASNLTDKDTEVWLFTRRFDALRDGALPLAQTPKFLQQLAREI</sequence>
<feature type="domain" description="DUF5753" evidence="1">
    <location>
        <begin position="96"/>
        <end position="273"/>
    </location>
</feature>
<evidence type="ECO:0000313" key="2">
    <source>
        <dbReference type="EMBL" id="MER6432122.1"/>
    </source>
</evidence>
<keyword evidence="3" id="KW-1185">Reference proteome</keyword>
<proteinExistence type="predicted"/>
<name>A0ABV1UG04_9ACTN</name>
<dbReference type="RefSeq" id="WP_352064961.1">
    <property type="nucleotide sequence ID" value="NZ_JBEPAZ010000037.1"/>
</dbReference>
<comment type="caution">
    <text evidence="2">The sequence shown here is derived from an EMBL/GenBank/DDBJ whole genome shotgun (WGS) entry which is preliminary data.</text>
</comment>
<reference evidence="2 3" key="1">
    <citation type="submission" date="2024-06" db="EMBL/GenBank/DDBJ databases">
        <title>The Natural Products Discovery Center: Release of the First 8490 Sequenced Strains for Exploring Actinobacteria Biosynthetic Diversity.</title>
        <authorList>
            <person name="Kalkreuter E."/>
            <person name="Kautsar S.A."/>
            <person name="Yang D."/>
            <person name="Bader C.D."/>
            <person name="Teijaro C.N."/>
            <person name="Fluegel L."/>
            <person name="Davis C.M."/>
            <person name="Simpson J.R."/>
            <person name="Lauterbach L."/>
            <person name="Steele A.D."/>
            <person name="Gui C."/>
            <person name="Meng S."/>
            <person name="Li G."/>
            <person name="Viehrig K."/>
            <person name="Ye F."/>
            <person name="Su P."/>
            <person name="Kiefer A.F."/>
            <person name="Nichols A."/>
            <person name="Cepeda A.J."/>
            <person name="Yan W."/>
            <person name="Fan B."/>
            <person name="Jiang Y."/>
            <person name="Adhikari A."/>
            <person name="Zheng C.-J."/>
            <person name="Schuster L."/>
            <person name="Cowan T.M."/>
            <person name="Smanski M.J."/>
            <person name="Chevrette M.G."/>
            <person name="De Carvalho L.P.S."/>
            <person name="Shen B."/>
        </authorList>
    </citation>
    <scope>NUCLEOTIDE SEQUENCE [LARGE SCALE GENOMIC DNA]</scope>
    <source>
        <strain evidence="2 3">NPDC001166</strain>
    </source>
</reference>
<evidence type="ECO:0000259" key="1">
    <source>
        <dbReference type="Pfam" id="PF19054"/>
    </source>
</evidence>
<dbReference type="Pfam" id="PF19054">
    <property type="entry name" value="DUF5753"/>
    <property type="match status" value="1"/>
</dbReference>
<dbReference type="InterPro" id="IPR043917">
    <property type="entry name" value="DUF5753"/>
</dbReference>
<dbReference type="EMBL" id="JBEPAZ010000037">
    <property type="protein sequence ID" value="MER6432122.1"/>
    <property type="molecule type" value="Genomic_DNA"/>
</dbReference>
<organism evidence="2 3">
    <name type="scientific">Streptomyces sp. 900105245</name>
    <dbReference type="NCBI Taxonomy" id="3154379"/>
    <lineage>
        <taxon>Bacteria</taxon>
        <taxon>Bacillati</taxon>
        <taxon>Actinomycetota</taxon>
        <taxon>Actinomycetes</taxon>
        <taxon>Kitasatosporales</taxon>
        <taxon>Streptomycetaceae</taxon>
        <taxon>Streptomyces</taxon>
    </lineage>
</organism>